<evidence type="ECO:0000313" key="2">
    <source>
        <dbReference type="EMBL" id="ATB37144.1"/>
    </source>
</evidence>
<accession>A0A250IZJ5</accession>
<reference evidence="2 3" key="1">
    <citation type="submission" date="2017-06" db="EMBL/GenBank/DDBJ databases">
        <title>Sequencing and comparative analysis of myxobacterial genomes.</title>
        <authorList>
            <person name="Rupp O."/>
            <person name="Goesmann A."/>
            <person name="Sogaard-Andersen L."/>
        </authorList>
    </citation>
    <scope>NUCLEOTIDE SEQUENCE [LARGE SCALE GENOMIC DNA]</scope>
    <source>
        <strain evidence="2 3">DSM 52655</strain>
    </source>
</reference>
<dbReference type="KEGG" id="cfus:CYFUS_002565"/>
<evidence type="ECO:0000259" key="1">
    <source>
        <dbReference type="Pfam" id="PF03807"/>
    </source>
</evidence>
<feature type="domain" description="Pyrroline-5-carboxylate reductase catalytic N-terminal" evidence="1">
    <location>
        <begin position="3"/>
        <end position="28"/>
    </location>
</feature>
<dbReference type="AlphaFoldDB" id="A0A250IZJ5"/>
<proteinExistence type="predicted"/>
<organism evidence="2 3">
    <name type="scientific">Cystobacter fuscus</name>
    <dbReference type="NCBI Taxonomy" id="43"/>
    <lineage>
        <taxon>Bacteria</taxon>
        <taxon>Pseudomonadati</taxon>
        <taxon>Myxococcota</taxon>
        <taxon>Myxococcia</taxon>
        <taxon>Myxococcales</taxon>
        <taxon>Cystobacterineae</taxon>
        <taxon>Archangiaceae</taxon>
        <taxon>Cystobacter</taxon>
    </lineage>
</organism>
<dbReference type="Pfam" id="PF03807">
    <property type="entry name" value="F420_oxidored"/>
    <property type="match status" value="1"/>
</dbReference>
<dbReference type="Proteomes" id="UP000217257">
    <property type="component" value="Chromosome"/>
</dbReference>
<dbReference type="Gene3D" id="3.40.50.720">
    <property type="entry name" value="NAD(P)-binding Rossmann-like Domain"/>
    <property type="match status" value="1"/>
</dbReference>
<name>A0A250IZJ5_9BACT</name>
<protein>
    <recommendedName>
        <fullName evidence="1">Pyrroline-5-carboxylate reductase catalytic N-terminal domain-containing protein</fullName>
    </recommendedName>
</protein>
<dbReference type="RefSeq" id="WP_332468359.1">
    <property type="nucleotide sequence ID" value="NZ_CP022098.1"/>
</dbReference>
<dbReference type="EMBL" id="CP022098">
    <property type="protein sequence ID" value="ATB37144.1"/>
    <property type="molecule type" value="Genomic_DNA"/>
</dbReference>
<gene>
    <name evidence="2" type="ORF">CYFUS_002565</name>
</gene>
<evidence type="ECO:0000313" key="3">
    <source>
        <dbReference type="Proteomes" id="UP000217257"/>
    </source>
</evidence>
<sequence length="30" mass="2957">MNRIGILGPGRVATVLATGLVAAGHEVGAR</sequence>
<dbReference type="InterPro" id="IPR028939">
    <property type="entry name" value="P5C_Rdtase_cat_N"/>
</dbReference>